<dbReference type="CDD" id="cd13877">
    <property type="entry name" value="CuRO_2_Fet3p_like"/>
    <property type="match status" value="1"/>
</dbReference>
<dbReference type="Pfam" id="PF07731">
    <property type="entry name" value="Cu-oxidase_2"/>
    <property type="match status" value="1"/>
</dbReference>
<dbReference type="PROSITE" id="PS00080">
    <property type="entry name" value="MULTICOPPER_OXIDASE2"/>
    <property type="match status" value="1"/>
</dbReference>
<dbReference type="Proteomes" id="UP000815677">
    <property type="component" value="Unassembled WGS sequence"/>
</dbReference>
<gene>
    <name evidence="12" type="ORF">MCHLO_12866</name>
</gene>
<dbReference type="SUPFAM" id="SSF49503">
    <property type="entry name" value="Cupredoxins"/>
    <property type="match status" value="3"/>
</dbReference>
<protein>
    <recommendedName>
        <fullName evidence="14">Multicopper oxidase</fullName>
    </recommendedName>
</protein>
<dbReference type="PANTHER" id="PTHR11709:SF361">
    <property type="entry name" value="IRON TRANSPORT MULTICOPPER OXIDASE FET3"/>
    <property type="match status" value="1"/>
</dbReference>
<keyword evidence="5" id="KW-0186">Copper</keyword>
<evidence type="ECO:0000259" key="10">
    <source>
        <dbReference type="Pfam" id="PF07731"/>
    </source>
</evidence>
<organism evidence="12 13">
    <name type="scientific">Mycena chlorophos</name>
    <name type="common">Agaric fungus</name>
    <name type="synonym">Agaricus chlorophos</name>
    <dbReference type="NCBI Taxonomy" id="658473"/>
    <lineage>
        <taxon>Eukaryota</taxon>
        <taxon>Fungi</taxon>
        <taxon>Dikarya</taxon>
        <taxon>Basidiomycota</taxon>
        <taxon>Agaricomycotina</taxon>
        <taxon>Agaricomycetes</taxon>
        <taxon>Agaricomycetidae</taxon>
        <taxon>Agaricales</taxon>
        <taxon>Marasmiineae</taxon>
        <taxon>Mycenaceae</taxon>
        <taxon>Mycena</taxon>
    </lineage>
</organism>
<evidence type="ECO:0000256" key="7">
    <source>
        <dbReference type="ARBA" id="ARBA00023180"/>
    </source>
</evidence>
<sequence length="928" mass="102663">MRSLVALLVAASPVLAGVQEIWWNLTYVENVNPDGLFPRRVIGVNGTWPPPPLDISTDDSLLLHAYNSLDTVSTLHHHGMYFNSSAWMDGAVGVSECGMPARGGGNSYSIDIPASGQWGTYWVHAHASGQYVDGLRAPFVIHPPKEVYSYDEEFTVVLGDWYHDEHSVLIDQFISVADPGGAEPVPDAALIYFAQNGTYLGPRTGTSPQSNSAVGFNENATLPFQPGKTYRLRIVNTSAFAMFYFWIDGHNMTVVEVDGTDIEEYPIDLVTLSVAQRYSVLVTARDDTSANWVIHANMDTDMFDTVPDTLNPNVTASITYSDSASLTDLGTIQAYSDVDDIAMAPVVSIPAPPEADATVSLEVSFDTMSDGTNRAMFNLVTYNPPLVPAILSAMTLGANATVAEAYGPQSFVLNHLDVIDIVVKNNDSGKHPFHLHGHKYWVVERSADYLSTDPSVITTANLSNPLRRDTIQVESGTSATLRFIADNPGVWFFHCHIEWHLEAGLAVQLVEAPLVAQTFAANMPSTLQDNCHAQGLPFSGNAAGKDSTTDLSGITLGPYPQNNGWHWKGIVAMTGCVLTAVIGMLTVVWYSLMGGHITEEEAEADARVALAKKQKRGRFYGIFKPIQPMSAEDLSTIVVPRLPPELERLIFETAAFERPICVPSLVLVASRVREWVEPILYRTLVINIRPASGFSACSVADLRHIIRTRSSGFLRSAVKTVIAVRVRSSDAKLMLRHFSGLRTFYCHMMIGPSNFDTLWPNPNSNDEDTAFEYPQLTRLYCDMTMLHRQAVDPPFAHPSLWGITHLEMLTQRFDLQDVHQWKALSALPKLTHFALNDEVTPNLLGYILGRICPKLQVFVLLVEPDPEPYPPQEVMNLRMDDVRFVVCLVRDFVKDCLEGLQTGVDYWVKAERFIEQRKKGCVDEGWIA</sequence>
<keyword evidence="13" id="KW-1185">Reference proteome</keyword>
<evidence type="ECO:0000313" key="13">
    <source>
        <dbReference type="Proteomes" id="UP000815677"/>
    </source>
</evidence>
<dbReference type="EMBL" id="DF849259">
    <property type="protein sequence ID" value="GAT56181.1"/>
    <property type="molecule type" value="Genomic_DNA"/>
</dbReference>
<evidence type="ECO:0000256" key="4">
    <source>
        <dbReference type="ARBA" id="ARBA00023002"/>
    </source>
</evidence>
<accession>A0ABQ0LYH9</accession>
<keyword evidence="4" id="KW-0560">Oxidoreductase</keyword>
<dbReference type="PROSITE" id="PS00079">
    <property type="entry name" value="MULTICOPPER_OXIDASE1"/>
    <property type="match status" value="1"/>
</dbReference>
<dbReference type="CDD" id="cd13899">
    <property type="entry name" value="CuRO_3_Fet3p"/>
    <property type="match status" value="1"/>
</dbReference>
<evidence type="ECO:0000313" key="12">
    <source>
        <dbReference type="EMBL" id="GAT56181.1"/>
    </source>
</evidence>
<feature type="chain" id="PRO_5045987751" description="Multicopper oxidase" evidence="8">
    <location>
        <begin position="17"/>
        <end position="928"/>
    </location>
</feature>
<evidence type="ECO:0008006" key="14">
    <source>
        <dbReference type="Google" id="ProtNLM"/>
    </source>
</evidence>
<feature type="domain" description="Plastocyanin-like" evidence="11">
    <location>
        <begin position="29"/>
        <end position="145"/>
    </location>
</feature>
<evidence type="ECO:0000256" key="5">
    <source>
        <dbReference type="ARBA" id="ARBA00023008"/>
    </source>
</evidence>
<comment type="similarity">
    <text evidence="1">Belongs to the multicopper oxidase family.</text>
</comment>
<evidence type="ECO:0000259" key="9">
    <source>
        <dbReference type="Pfam" id="PF00394"/>
    </source>
</evidence>
<dbReference type="Pfam" id="PF07732">
    <property type="entry name" value="Cu-oxidase_3"/>
    <property type="match status" value="1"/>
</dbReference>
<dbReference type="InterPro" id="IPR002355">
    <property type="entry name" value="Cu_oxidase_Cu_BS"/>
</dbReference>
<evidence type="ECO:0000256" key="2">
    <source>
        <dbReference type="ARBA" id="ARBA00022723"/>
    </source>
</evidence>
<keyword evidence="6" id="KW-1015">Disulfide bond</keyword>
<keyword evidence="2" id="KW-0479">Metal-binding</keyword>
<keyword evidence="7" id="KW-0325">Glycoprotein</keyword>
<dbReference type="InterPro" id="IPR045087">
    <property type="entry name" value="Cu-oxidase_fam"/>
</dbReference>
<evidence type="ECO:0000256" key="8">
    <source>
        <dbReference type="SAM" id="SignalP"/>
    </source>
</evidence>
<feature type="domain" description="Plastocyanin-like" evidence="10">
    <location>
        <begin position="406"/>
        <end position="513"/>
    </location>
</feature>
<feature type="signal peptide" evidence="8">
    <location>
        <begin position="1"/>
        <end position="16"/>
    </location>
</feature>
<keyword evidence="3 8" id="KW-0732">Signal</keyword>
<evidence type="ECO:0000256" key="1">
    <source>
        <dbReference type="ARBA" id="ARBA00010609"/>
    </source>
</evidence>
<dbReference type="InterPro" id="IPR011706">
    <property type="entry name" value="Cu-oxidase_C"/>
</dbReference>
<feature type="domain" description="Plastocyanin-like" evidence="9">
    <location>
        <begin position="152"/>
        <end position="321"/>
    </location>
</feature>
<dbReference type="Pfam" id="PF00394">
    <property type="entry name" value="Cu-oxidase"/>
    <property type="match status" value="1"/>
</dbReference>
<dbReference type="InterPro" id="IPR008972">
    <property type="entry name" value="Cupredoxin"/>
</dbReference>
<dbReference type="InterPro" id="IPR033138">
    <property type="entry name" value="Cu_oxidase_CS"/>
</dbReference>
<dbReference type="InterPro" id="IPR044130">
    <property type="entry name" value="CuRO_2_Fet3-like"/>
</dbReference>
<reference evidence="12" key="1">
    <citation type="submission" date="2014-09" db="EMBL/GenBank/DDBJ databases">
        <title>Genome sequence of the luminous mushroom Mycena chlorophos for searching fungal bioluminescence genes.</title>
        <authorList>
            <person name="Tanaka Y."/>
            <person name="Kasuga D."/>
            <person name="Oba Y."/>
            <person name="Hase S."/>
            <person name="Sato K."/>
            <person name="Oba Y."/>
            <person name="Sakakibara Y."/>
        </authorList>
    </citation>
    <scope>NUCLEOTIDE SEQUENCE</scope>
</reference>
<evidence type="ECO:0000259" key="11">
    <source>
        <dbReference type="Pfam" id="PF07732"/>
    </source>
</evidence>
<dbReference type="PANTHER" id="PTHR11709">
    <property type="entry name" value="MULTI-COPPER OXIDASE"/>
    <property type="match status" value="1"/>
</dbReference>
<evidence type="ECO:0000256" key="3">
    <source>
        <dbReference type="ARBA" id="ARBA00022729"/>
    </source>
</evidence>
<proteinExistence type="inferred from homology"/>
<dbReference type="Gene3D" id="2.60.40.420">
    <property type="entry name" value="Cupredoxins - blue copper proteins"/>
    <property type="match status" value="3"/>
</dbReference>
<dbReference type="InterPro" id="IPR001117">
    <property type="entry name" value="Cu-oxidase_2nd"/>
</dbReference>
<dbReference type="InterPro" id="IPR011707">
    <property type="entry name" value="Cu-oxidase-like_N"/>
</dbReference>
<name>A0ABQ0LYH9_MYCCL</name>
<evidence type="ECO:0000256" key="6">
    <source>
        <dbReference type="ARBA" id="ARBA00023157"/>
    </source>
</evidence>